<name>A0A226X780_CABSO</name>
<dbReference type="AlphaFoldDB" id="A0A226X780"/>
<evidence type="ECO:0000313" key="1">
    <source>
        <dbReference type="EMBL" id="OXC79345.1"/>
    </source>
</evidence>
<evidence type="ECO:0000313" key="2">
    <source>
        <dbReference type="Proteomes" id="UP000214720"/>
    </source>
</evidence>
<dbReference type="EMBL" id="MTHB01000042">
    <property type="protein sequence ID" value="OXC79345.1"/>
    <property type="molecule type" value="Genomic_DNA"/>
</dbReference>
<organism evidence="1 2">
    <name type="scientific">Caballeronia sordidicola</name>
    <name type="common">Burkholderia sordidicola</name>
    <dbReference type="NCBI Taxonomy" id="196367"/>
    <lineage>
        <taxon>Bacteria</taxon>
        <taxon>Pseudomonadati</taxon>
        <taxon>Pseudomonadota</taxon>
        <taxon>Betaproteobacteria</taxon>
        <taxon>Burkholderiales</taxon>
        <taxon>Burkholderiaceae</taxon>
        <taxon>Caballeronia</taxon>
    </lineage>
</organism>
<proteinExistence type="predicted"/>
<gene>
    <name evidence="1" type="ORF">BSU04_07445</name>
</gene>
<sequence>MFCTRKTDLSHPHRSVVVPALTTLHYATAFTNASVKSVFP</sequence>
<reference evidence="2" key="1">
    <citation type="submission" date="2017-01" db="EMBL/GenBank/DDBJ databases">
        <title>Genome Analysis of Deinococcus marmoris KOPRI26562.</title>
        <authorList>
            <person name="Kim J.H."/>
            <person name="Oh H.-M."/>
        </authorList>
    </citation>
    <scope>NUCLEOTIDE SEQUENCE [LARGE SCALE GENOMIC DNA]</scope>
    <source>
        <strain evidence="2">PAMC 26633</strain>
    </source>
</reference>
<dbReference type="Proteomes" id="UP000214720">
    <property type="component" value="Unassembled WGS sequence"/>
</dbReference>
<accession>A0A226X780</accession>
<comment type="caution">
    <text evidence="1">The sequence shown here is derived from an EMBL/GenBank/DDBJ whole genome shotgun (WGS) entry which is preliminary data.</text>
</comment>
<protein>
    <submittedName>
        <fullName evidence="1">Uncharacterized protein</fullName>
    </submittedName>
</protein>